<keyword evidence="2" id="KW-0175">Coiled coil</keyword>
<reference evidence="6" key="1">
    <citation type="journal article" date="2019" name="Int. J. Syst. Evol. Microbiol.">
        <title>The Global Catalogue of Microorganisms (GCM) 10K type strain sequencing project: providing services to taxonomists for standard genome sequencing and annotation.</title>
        <authorList>
            <consortium name="The Broad Institute Genomics Platform"/>
            <consortium name="The Broad Institute Genome Sequencing Center for Infectious Disease"/>
            <person name="Wu L."/>
            <person name="Ma J."/>
        </authorList>
    </citation>
    <scope>NUCLEOTIDE SEQUENCE [LARGE SCALE GENOMIC DNA]</scope>
    <source>
        <strain evidence="6">KCTC 12848</strain>
    </source>
</reference>
<name>A0ABW5EC94_9GAMM</name>
<keyword evidence="4" id="KW-0732">Signal</keyword>
<evidence type="ECO:0000256" key="2">
    <source>
        <dbReference type="SAM" id="Coils"/>
    </source>
</evidence>
<keyword evidence="6" id="KW-1185">Reference proteome</keyword>
<dbReference type="SUPFAM" id="SSF56954">
    <property type="entry name" value="Outer membrane efflux proteins (OEP)"/>
    <property type="match status" value="1"/>
</dbReference>
<sequence>MLFNRLPAVLAAAALLLAPLARANCEPPAAADSESLVKLALRCNPAQRSLGARVEAQAASATASGHIDDPRLMLGAAPETFGNEQLPDGTLAEISQSVPWPGVLALRRALEEAGTRARAFEYDQRAVELAHALRTAYADWRYREQLLAINRRHQKLWQSFVASSRARYAAGSGGKSALLKAQHERHQLQIEEIALSRALERDRSRLARLLDLDPGQLPASAPLPRREPAPQALALALDSLGKQPRLQRLAAEETRKSRELALSEKDRYPEFQLLARHNNIWMNPDQRLFVGVGFNLPLDIGGKRSARERSLAAEKLALEWQREDAALALRDTLRRADSRLRQARETLQLYRDEMLPLAEESLATARDDFAAGSGNFLDLLVAERNLLKVQQDFETAKRDRFTATARITAAAGLVLLEDWNSLGARSSSSASGPKPRQSHRAIPAKTGKQL</sequence>
<proteinExistence type="inferred from homology"/>
<feature type="signal peptide" evidence="4">
    <location>
        <begin position="1"/>
        <end position="23"/>
    </location>
</feature>
<dbReference type="Gene3D" id="1.20.1600.10">
    <property type="entry name" value="Outer membrane efflux proteins (OEP)"/>
    <property type="match status" value="1"/>
</dbReference>
<comment type="similarity">
    <text evidence="1">Belongs to the outer membrane factor (OMF) (TC 1.B.17) family.</text>
</comment>
<organism evidence="5 6">
    <name type="scientific">Microbulbifer halophilus</name>
    <dbReference type="NCBI Taxonomy" id="453963"/>
    <lineage>
        <taxon>Bacteria</taxon>
        <taxon>Pseudomonadati</taxon>
        <taxon>Pseudomonadota</taxon>
        <taxon>Gammaproteobacteria</taxon>
        <taxon>Cellvibrionales</taxon>
        <taxon>Microbulbiferaceae</taxon>
        <taxon>Microbulbifer</taxon>
    </lineage>
</organism>
<dbReference type="InterPro" id="IPR003423">
    <property type="entry name" value="OMP_efflux"/>
</dbReference>
<protein>
    <submittedName>
        <fullName evidence="5">TolC family protein</fullName>
    </submittedName>
</protein>
<evidence type="ECO:0000313" key="6">
    <source>
        <dbReference type="Proteomes" id="UP001597425"/>
    </source>
</evidence>
<feature type="region of interest" description="Disordered" evidence="3">
    <location>
        <begin position="424"/>
        <end position="450"/>
    </location>
</feature>
<gene>
    <name evidence="5" type="ORF">ACFSKX_10710</name>
</gene>
<dbReference type="Pfam" id="PF02321">
    <property type="entry name" value="OEP"/>
    <property type="match status" value="1"/>
</dbReference>
<evidence type="ECO:0000256" key="4">
    <source>
        <dbReference type="SAM" id="SignalP"/>
    </source>
</evidence>
<dbReference type="EMBL" id="JBHUJD010000012">
    <property type="protein sequence ID" value="MFD2310887.1"/>
    <property type="molecule type" value="Genomic_DNA"/>
</dbReference>
<dbReference type="Proteomes" id="UP001597425">
    <property type="component" value="Unassembled WGS sequence"/>
</dbReference>
<evidence type="ECO:0000256" key="3">
    <source>
        <dbReference type="SAM" id="MobiDB-lite"/>
    </source>
</evidence>
<feature type="coiled-coil region" evidence="2">
    <location>
        <begin position="326"/>
        <end position="353"/>
    </location>
</feature>
<feature type="compositionally biased region" description="Low complexity" evidence="3">
    <location>
        <begin position="424"/>
        <end position="435"/>
    </location>
</feature>
<accession>A0ABW5EC94</accession>
<feature type="chain" id="PRO_5045576363" evidence="4">
    <location>
        <begin position="24"/>
        <end position="450"/>
    </location>
</feature>
<evidence type="ECO:0000313" key="5">
    <source>
        <dbReference type="EMBL" id="MFD2310887.1"/>
    </source>
</evidence>
<comment type="caution">
    <text evidence="5">The sequence shown here is derived from an EMBL/GenBank/DDBJ whole genome shotgun (WGS) entry which is preliminary data.</text>
</comment>
<dbReference type="PANTHER" id="PTHR30203:SF24">
    <property type="entry name" value="BLR4935 PROTEIN"/>
    <property type="match status" value="1"/>
</dbReference>
<dbReference type="InterPro" id="IPR010131">
    <property type="entry name" value="MdtP/NodT-like"/>
</dbReference>
<evidence type="ECO:0000256" key="1">
    <source>
        <dbReference type="ARBA" id="ARBA00007613"/>
    </source>
</evidence>
<dbReference type="RefSeq" id="WP_265720938.1">
    <property type="nucleotide sequence ID" value="NZ_JAPIVK010000007.1"/>
</dbReference>
<dbReference type="PANTHER" id="PTHR30203">
    <property type="entry name" value="OUTER MEMBRANE CATION EFFLUX PROTEIN"/>
    <property type="match status" value="1"/>
</dbReference>